<accession>A0A4R7CVS2</accession>
<dbReference type="InterPro" id="IPR011889">
    <property type="entry name" value="Liste_lipo_26"/>
</dbReference>
<gene>
    <name evidence="3" type="ORF">DFQ03_2996</name>
</gene>
<evidence type="ECO:0000256" key="1">
    <source>
        <dbReference type="SAM" id="SignalP"/>
    </source>
</evidence>
<comment type="caution">
    <text evidence="3">The sequence shown here is derived from an EMBL/GenBank/DDBJ whole genome shotgun (WGS) entry which is preliminary data.</text>
</comment>
<organism evidence="3 4">
    <name type="scientific">Maribacter caenipelagi</name>
    <dbReference type="NCBI Taxonomy" id="1447781"/>
    <lineage>
        <taxon>Bacteria</taxon>
        <taxon>Pseudomonadati</taxon>
        <taxon>Bacteroidota</taxon>
        <taxon>Flavobacteriia</taxon>
        <taxon>Flavobacteriales</taxon>
        <taxon>Flavobacteriaceae</taxon>
        <taxon>Maribacter</taxon>
    </lineage>
</organism>
<dbReference type="Pfam" id="PF13585">
    <property type="entry name" value="CHU_C"/>
    <property type="match status" value="1"/>
</dbReference>
<evidence type="ECO:0000259" key="2">
    <source>
        <dbReference type="PROSITE" id="PS50093"/>
    </source>
</evidence>
<dbReference type="Pfam" id="PF03382">
    <property type="entry name" value="DUF285"/>
    <property type="match status" value="5"/>
</dbReference>
<sequence>MIYTFDQNNSMPLFKKSITLFLLFLSVNLFAQSFTSTWNTNNIESGSSPNNEITIPTNPAYTTYNYDVDWGDGATDTGVTGNITHDYATPGTYTVQISGTFPSIYFNDEVANDKLKIIEILSWGNIQWQTMENSFYGCENLNFDLIDAPNLSQVTSLKNMFREGTSFTGIVNNWDVSTITDISGIFSGCTIFDRPVDTWTTNSVTDMSETFKSTAFNQPLDNWNTSSVTTMKGMFIAAGRFNQNINNWNVSNVTDMSQTFAYTNAFNRPLNNWDVSSVTDMTFMFDGSGFNQPIDNWNVSNVTSMSGMFRHAKYNQPLASWDVSSVLDFSLMFQRNRTFNQPLNTWVVTNATDMSSMFDGWYWDQVYNHPLDNWNVSNVTNMSYMFRDNSGFNQDISGWDVSNVTNMQGMFSQTDVFNQDISGWDVSSVTNMSTMFQQAQVFNQPLNNWNISNVENVSSMFERASSFNQPLNLWNLSNVTSFQNMFNLASSFNQDITGWNTSSITNMSGMFTSASTFNQNLGVWDISSVTNMANMLSNSGLSQENYDNTLIAWSAQTVNSGINLGATNLQYCDALSQRQSLIDDDGWIITGDAVNCSYVLCTDITMPHASDTATPANSDIRWDPAPNATGYRIYLEIERGGARNYVNINGSPANNLDVGNTVGISFSSEFDPGDTVYVTVVPYNDEGPATGCQEISYTVVESWVNRTDVFKITIDTRNLDTHSTAANQYRIELNDGYPDYLTYDFNIDWGDGQYDNNVTNDITHTYLTPDIYTIAIIGDFPSFRQESSNRDNKKLISIDQWGDQVWGSMENTFYYCQNMEYNATDIPNLTQVESMQNMFGSCFLFNGNINDWDVSNVTNMRGVFLAAQAFNQPLNNWDISNVTNISTMFLGANAFDQPLDNWDTSNVTDMSRTFEQTELFNQNINNWNVSNVTNMSSMFERALLFNQPLNNWDVSNVTDMSKMFDGFVFDIPFNQPLDNWNVSSVTNMTMMFRRAIDFNQNINGWNVTNVTNMASMFNNTDAFNQPLNNWNVSSVTDMNSMFNGADNFNQNIDSWNVTNVINMSSMFSYAAAINQPLNSWDVNSVVNMSSMFRGASAFNQPLDNWDVSAVANMTSMFEDAVLFNQPINTWNVSSVTLMESMFEDAAVFNQNLNNWNTAVVTNFEAMFKNALTFNETISNWNTGEALTMQEMFSGATAFNQNIDPWNVSFVTTMRAMFNGATSYNQTMNSWNVASVTTIEEMFKDASTFNENIGDWNVRGVTTMEEMFSGATAFNQDLNNWRIAGVSNMDYMFRNASAYNQPMDLWNPGNVTMRSMFDDAIALNQSLADWDVSGVTDMRDMLDNTALIRENYDTTLIAWSEKNLTPGITLGAEDLPYCDAQEERQSMIDNFGWSFDQDVRDCPIPDCTLLTSPLNGDIDVPVNTNITWEHALYAEGYRLTVGTTTGGNDIVDNITITNKTSYEFASDFNTGDTIYVTLIPFNTEGDAVGPCTEESFTISSSPATIPECTSLTEPLHAATDVAVTTDLSWNPISNADGYKLTVGTSSGANDILGPEDVGNINTYEFTSDLPEDSDIFVTIIPYNDEGDATSCTEESFHTEIIPVPPTCTNLTSPVNGATDIAIDTHLSWTPIANATGYLVIVGTTSGGIEIVNNADVVGANTYDIPVDLQEARMHYVTIIPYNAEGDATGCIEETFTTGDSTSPPSCTTLTAPINDATAVDPSTNLTWTELSSATGYKLTVGTTSGGSDIFTDDVLNVTTYDLAANLPESTPIYVTITPYNDNGDAIGCTEESFTTDGAPLCTTLATPANGATNVPVDTNIEWNTVTNTDGYRITVIGSNSTANNMTDFEVTSDNTLNFSNDFIEGETVTVTIKPYNSNGEASGCTSETFTIVPPPVPTCTTLMTPVNNTANADIDTDISWNAVAGATGYTITVTASESTANNLTEVDVIATSYDFTNDFIQGEMVTVTITPFNESGAATGCTSESFAIKPVPTCTSLNTPVNGNDAVDASISISWDAVYDAIGYFVTISANTSTANNVTDFKTTATSLDFTDDFTQGETVSVTIIPYNESGNAIGCTTESFSIQAVPTCTGLISPANGAIDVPVNTNLEWTTVPEADGYLLTVTGSSSSANNVDQLNITTGNTHMFTNDFDQGETVSITIVPYNNAGEAIGCTMESFSIKSIPNCTFLTSPLNGAVLAEVNEISWNAIPDADGYRLTVSANNSTANNVSDLEVTDTTYTFPNEFNEGETVTVTIVPFNDVGDAIGCVSESFTIRPLPTCTNLIASLQNANNVAVTADIEWNPSNDADGYRISIGTTANGNDIVDNEDIASLTSYILNEDLPSETQIFITITPYNSSGDAERCTTESFTTEVIAPDCAVLISPTNGETNVSLESTISWNEVEKTNGYRISIGTSANSNDIIDNVDMGNLTTYTHHDEFPFDTEIFVNITSYNSAGESAGCETQSFTTMIPEDETKYGFSPDGDGINEYWHIENIDYYPENVVSIYNRWGDMVFQIENYDNAANVFSGTANMSMKLGADQLPAGTYFFNIQIDGETILRKTQGFLVLKR</sequence>
<dbReference type="Proteomes" id="UP000295274">
    <property type="component" value="Unassembled WGS sequence"/>
</dbReference>
<reference evidence="3 4" key="1">
    <citation type="submission" date="2019-03" db="EMBL/GenBank/DDBJ databases">
        <title>Genomic Encyclopedia of Type Strains, Phase III (KMG-III): the genomes of soil and plant-associated and newly described type strains.</title>
        <authorList>
            <person name="Whitman W."/>
        </authorList>
    </citation>
    <scope>NUCLEOTIDE SEQUENCE [LARGE SCALE GENOMIC DNA]</scope>
    <source>
        <strain evidence="3 4">CECT 8455</strain>
    </source>
</reference>
<dbReference type="InterPro" id="IPR005046">
    <property type="entry name" value="DUF285"/>
</dbReference>
<evidence type="ECO:0000313" key="4">
    <source>
        <dbReference type="Proteomes" id="UP000295274"/>
    </source>
</evidence>
<evidence type="ECO:0000313" key="3">
    <source>
        <dbReference type="EMBL" id="TDS12539.1"/>
    </source>
</evidence>
<keyword evidence="4" id="KW-1185">Reference proteome</keyword>
<dbReference type="InterPro" id="IPR013783">
    <property type="entry name" value="Ig-like_fold"/>
</dbReference>
<dbReference type="InterPro" id="IPR036116">
    <property type="entry name" value="FN3_sf"/>
</dbReference>
<dbReference type="CDD" id="cd00146">
    <property type="entry name" value="PKD"/>
    <property type="match status" value="1"/>
</dbReference>
<dbReference type="EMBL" id="SNZW01000017">
    <property type="protein sequence ID" value="TDS12539.1"/>
    <property type="molecule type" value="Genomic_DNA"/>
</dbReference>
<keyword evidence="1" id="KW-0732">Signal</keyword>
<protein>
    <submittedName>
        <fullName evidence="3">Gliding motility-associated-like protein</fullName>
    </submittedName>
</protein>
<dbReference type="InterPro" id="IPR026341">
    <property type="entry name" value="T9SS_type_B"/>
</dbReference>
<feature type="chain" id="PRO_5020860578" evidence="1">
    <location>
        <begin position="32"/>
        <end position="2566"/>
    </location>
</feature>
<dbReference type="NCBIfam" id="TIGR02167">
    <property type="entry name" value="Liste_lipo_26"/>
    <property type="match status" value="7"/>
</dbReference>
<dbReference type="PROSITE" id="PS50093">
    <property type="entry name" value="PKD"/>
    <property type="match status" value="1"/>
</dbReference>
<proteinExistence type="predicted"/>
<dbReference type="NCBIfam" id="TIGR04131">
    <property type="entry name" value="Bac_Flav_CTERM"/>
    <property type="match status" value="1"/>
</dbReference>
<dbReference type="InterPro" id="IPR000601">
    <property type="entry name" value="PKD_dom"/>
</dbReference>
<dbReference type="Gene3D" id="2.60.40.10">
    <property type="entry name" value="Immunoglobulins"/>
    <property type="match status" value="6"/>
</dbReference>
<feature type="signal peptide" evidence="1">
    <location>
        <begin position="1"/>
        <end position="31"/>
    </location>
</feature>
<dbReference type="SUPFAM" id="SSF49265">
    <property type="entry name" value="Fibronectin type III"/>
    <property type="match status" value="1"/>
</dbReference>
<name>A0A4R7CVS2_9FLAO</name>
<feature type="domain" description="PKD" evidence="2">
    <location>
        <begin position="66"/>
        <end position="100"/>
    </location>
</feature>